<evidence type="ECO:0000256" key="1">
    <source>
        <dbReference type="SAM" id="MobiDB-lite"/>
    </source>
</evidence>
<dbReference type="Proteomes" id="UP000585474">
    <property type="component" value="Unassembled WGS sequence"/>
</dbReference>
<evidence type="ECO:0000313" key="2">
    <source>
        <dbReference type="EMBL" id="GFZ09196.1"/>
    </source>
</evidence>
<feature type="region of interest" description="Disordered" evidence="1">
    <location>
        <begin position="141"/>
        <end position="175"/>
    </location>
</feature>
<accession>A0A7J0GEF7</accession>
<feature type="compositionally biased region" description="Acidic residues" evidence="1">
    <location>
        <begin position="143"/>
        <end position="161"/>
    </location>
</feature>
<protein>
    <submittedName>
        <fullName evidence="2">Uncharacterized protein</fullName>
    </submittedName>
</protein>
<dbReference type="AlphaFoldDB" id="A0A7J0GEF7"/>
<reference evidence="2 3" key="1">
    <citation type="submission" date="2019-07" db="EMBL/GenBank/DDBJ databases">
        <title>De Novo Assembly of kiwifruit Actinidia rufa.</title>
        <authorList>
            <person name="Sugita-Konishi S."/>
            <person name="Sato K."/>
            <person name="Mori E."/>
            <person name="Abe Y."/>
            <person name="Kisaki G."/>
            <person name="Hamano K."/>
            <person name="Suezawa K."/>
            <person name="Otani M."/>
            <person name="Fukuda T."/>
            <person name="Manabe T."/>
            <person name="Gomi K."/>
            <person name="Tabuchi M."/>
            <person name="Akimitsu K."/>
            <person name="Kataoka I."/>
        </authorList>
    </citation>
    <scope>NUCLEOTIDE SEQUENCE [LARGE SCALE GENOMIC DNA]</scope>
    <source>
        <strain evidence="3">cv. Fuchu</strain>
    </source>
</reference>
<gene>
    <name evidence="2" type="ORF">Acr_20g0010040</name>
</gene>
<organism evidence="2 3">
    <name type="scientific">Actinidia rufa</name>
    <dbReference type="NCBI Taxonomy" id="165716"/>
    <lineage>
        <taxon>Eukaryota</taxon>
        <taxon>Viridiplantae</taxon>
        <taxon>Streptophyta</taxon>
        <taxon>Embryophyta</taxon>
        <taxon>Tracheophyta</taxon>
        <taxon>Spermatophyta</taxon>
        <taxon>Magnoliopsida</taxon>
        <taxon>eudicotyledons</taxon>
        <taxon>Gunneridae</taxon>
        <taxon>Pentapetalae</taxon>
        <taxon>asterids</taxon>
        <taxon>Ericales</taxon>
        <taxon>Actinidiaceae</taxon>
        <taxon>Actinidia</taxon>
    </lineage>
</organism>
<sequence length="175" mass="19300">MAFGDAGENRPVNDAPTSLGDATSACARIFPSCAEYGKWGKRHLSSKKGRGRAAKLKDDRDAIVDKLERSGVLVVGIWETLARAKTFALEEFKSSSNFLGVVEDVASKYFSEGFDFCKRQLRRHHPNLAIDLEGMGLDHDLLAEEDEAVEEEKEKEEENEEDGGKDMGDANPLPP</sequence>
<proteinExistence type="predicted"/>
<comment type="caution">
    <text evidence="2">The sequence shown here is derived from an EMBL/GenBank/DDBJ whole genome shotgun (WGS) entry which is preliminary data.</text>
</comment>
<keyword evidence="3" id="KW-1185">Reference proteome</keyword>
<name>A0A7J0GEF7_9ERIC</name>
<dbReference type="EMBL" id="BJWL01000020">
    <property type="protein sequence ID" value="GFZ09196.1"/>
    <property type="molecule type" value="Genomic_DNA"/>
</dbReference>
<evidence type="ECO:0000313" key="3">
    <source>
        <dbReference type="Proteomes" id="UP000585474"/>
    </source>
</evidence>